<reference evidence="1 2" key="1">
    <citation type="submission" date="2019-10" db="EMBL/GenBank/DDBJ databases">
        <authorList>
            <person name="Karimi E."/>
        </authorList>
    </citation>
    <scope>NUCLEOTIDE SEQUENCE [LARGE SCALE GENOMIC DNA]</scope>
    <source>
        <strain evidence="1">Bacillus sp. 71</strain>
    </source>
</reference>
<dbReference type="Proteomes" id="UP000437562">
    <property type="component" value="Unassembled WGS sequence"/>
</dbReference>
<dbReference type="EMBL" id="CABWMC010000001">
    <property type="protein sequence ID" value="VXA95296.1"/>
    <property type="molecule type" value="Genomic_DNA"/>
</dbReference>
<gene>
    <name evidence="1" type="ORF">BACI71_10067</name>
</gene>
<evidence type="ECO:0000313" key="1">
    <source>
        <dbReference type="EMBL" id="VXA95296.1"/>
    </source>
</evidence>
<evidence type="ECO:0000313" key="2">
    <source>
        <dbReference type="Proteomes" id="UP000437562"/>
    </source>
</evidence>
<dbReference type="AlphaFoldDB" id="A0A653LS92"/>
<accession>A0A653LS92</accession>
<organism evidence="1 2">
    <name type="scientific">Bacillus mycoides</name>
    <dbReference type="NCBI Taxonomy" id="1405"/>
    <lineage>
        <taxon>Bacteria</taxon>
        <taxon>Bacillati</taxon>
        <taxon>Bacillota</taxon>
        <taxon>Bacilli</taxon>
        <taxon>Bacillales</taxon>
        <taxon>Bacillaceae</taxon>
        <taxon>Bacillus</taxon>
        <taxon>Bacillus cereus group</taxon>
    </lineage>
</organism>
<proteinExistence type="predicted"/>
<protein>
    <submittedName>
        <fullName evidence="1">Uncharacterized protein</fullName>
    </submittedName>
</protein>
<sequence>MKYILHIMSLTEQMKRNGLLQSQVVLDYFICGKNGEKNKEGAYAPSLFFEVYSINIYISYE</sequence>
<name>A0A653LS92_BACMY</name>